<dbReference type="Proteomes" id="UP000006729">
    <property type="component" value="Chromosome 17"/>
</dbReference>
<organism evidence="1 2">
    <name type="scientific">Populus trichocarpa</name>
    <name type="common">Western balsam poplar</name>
    <name type="synonym">Populus balsamifera subsp. trichocarpa</name>
    <dbReference type="NCBI Taxonomy" id="3694"/>
    <lineage>
        <taxon>Eukaryota</taxon>
        <taxon>Viridiplantae</taxon>
        <taxon>Streptophyta</taxon>
        <taxon>Embryophyta</taxon>
        <taxon>Tracheophyta</taxon>
        <taxon>Spermatophyta</taxon>
        <taxon>Magnoliopsida</taxon>
        <taxon>eudicotyledons</taxon>
        <taxon>Gunneridae</taxon>
        <taxon>Pentapetalae</taxon>
        <taxon>rosids</taxon>
        <taxon>fabids</taxon>
        <taxon>Malpighiales</taxon>
        <taxon>Salicaceae</taxon>
        <taxon>Saliceae</taxon>
        <taxon>Populus</taxon>
    </lineage>
</organism>
<accession>B9N0X0</accession>
<evidence type="ECO:0000313" key="1">
    <source>
        <dbReference type="EMBL" id="PNS95532.1"/>
    </source>
</evidence>
<dbReference type="HOGENOM" id="CLU_2692373_0_0_1"/>
<dbReference type="EMBL" id="CM009306">
    <property type="protein sequence ID" value="PNS95532.1"/>
    <property type="molecule type" value="Genomic_DNA"/>
</dbReference>
<name>B9N0X0_POPTR</name>
<dbReference type="InParanoid" id="B9N0X0"/>
<reference evidence="1 2" key="1">
    <citation type="journal article" date="2006" name="Science">
        <title>The genome of black cottonwood, Populus trichocarpa (Torr. &amp; Gray).</title>
        <authorList>
            <person name="Tuskan G.A."/>
            <person name="Difazio S."/>
            <person name="Jansson S."/>
            <person name="Bohlmann J."/>
            <person name="Grigoriev I."/>
            <person name="Hellsten U."/>
            <person name="Putnam N."/>
            <person name="Ralph S."/>
            <person name="Rombauts S."/>
            <person name="Salamov A."/>
            <person name="Schein J."/>
            <person name="Sterck L."/>
            <person name="Aerts A."/>
            <person name="Bhalerao R.R."/>
            <person name="Bhalerao R.P."/>
            <person name="Blaudez D."/>
            <person name="Boerjan W."/>
            <person name="Brun A."/>
            <person name="Brunner A."/>
            <person name="Busov V."/>
            <person name="Campbell M."/>
            <person name="Carlson J."/>
            <person name="Chalot M."/>
            <person name="Chapman J."/>
            <person name="Chen G.L."/>
            <person name="Cooper D."/>
            <person name="Coutinho P.M."/>
            <person name="Couturier J."/>
            <person name="Covert S."/>
            <person name="Cronk Q."/>
            <person name="Cunningham R."/>
            <person name="Davis J."/>
            <person name="Degroeve S."/>
            <person name="Dejardin A."/>
            <person name="Depamphilis C."/>
            <person name="Detter J."/>
            <person name="Dirks B."/>
            <person name="Dubchak I."/>
            <person name="Duplessis S."/>
            <person name="Ehlting J."/>
            <person name="Ellis B."/>
            <person name="Gendler K."/>
            <person name="Goodstein D."/>
            <person name="Gribskov M."/>
            <person name="Grimwood J."/>
            <person name="Groover A."/>
            <person name="Gunter L."/>
            <person name="Hamberger B."/>
            <person name="Heinze B."/>
            <person name="Helariutta Y."/>
            <person name="Henrissat B."/>
            <person name="Holligan D."/>
            <person name="Holt R."/>
            <person name="Huang W."/>
            <person name="Islam-Faridi N."/>
            <person name="Jones S."/>
            <person name="Jones-Rhoades M."/>
            <person name="Jorgensen R."/>
            <person name="Joshi C."/>
            <person name="Kangasjarvi J."/>
            <person name="Karlsson J."/>
            <person name="Kelleher C."/>
            <person name="Kirkpatrick R."/>
            <person name="Kirst M."/>
            <person name="Kohler A."/>
            <person name="Kalluri U."/>
            <person name="Larimer F."/>
            <person name="Leebens-Mack J."/>
            <person name="Leple J.C."/>
            <person name="Locascio P."/>
            <person name="Lou Y."/>
            <person name="Lucas S."/>
            <person name="Martin F."/>
            <person name="Montanini B."/>
            <person name="Napoli C."/>
            <person name="Nelson D.R."/>
            <person name="Nelson C."/>
            <person name="Nieminen K."/>
            <person name="Nilsson O."/>
            <person name="Pereda V."/>
            <person name="Peter G."/>
            <person name="Philippe R."/>
            <person name="Pilate G."/>
            <person name="Poliakov A."/>
            <person name="Razumovskaya J."/>
            <person name="Richardson P."/>
            <person name="Rinaldi C."/>
            <person name="Ritland K."/>
            <person name="Rouze P."/>
            <person name="Ryaboy D."/>
            <person name="Schmutz J."/>
            <person name="Schrader J."/>
            <person name="Segerman B."/>
            <person name="Shin H."/>
            <person name="Siddiqui A."/>
            <person name="Sterky F."/>
            <person name="Terry A."/>
            <person name="Tsai C.J."/>
            <person name="Uberbacher E."/>
            <person name="Unneberg P."/>
            <person name="Vahala J."/>
            <person name="Wall K."/>
            <person name="Wessler S."/>
            <person name="Yang G."/>
            <person name="Yin T."/>
            <person name="Douglas C."/>
            <person name="Marra M."/>
            <person name="Sandberg G."/>
            <person name="Van de Peer Y."/>
            <person name="Rokhsar D."/>
        </authorList>
    </citation>
    <scope>NUCLEOTIDE SEQUENCE [LARGE SCALE GENOMIC DNA]</scope>
    <source>
        <strain evidence="2">cv. Nisqually</strain>
    </source>
</reference>
<protein>
    <submittedName>
        <fullName evidence="1">Uncharacterized protein</fullName>
    </submittedName>
</protein>
<dbReference type="AlphaFoldDB" id="B9N0X0"/>
<keyword evidence="2" id="KW-1185">Reference proteome</keyword>
<proteinExistence type="predicted"/>
<gene>
    <name evidence="1" type="ORF">POPTR_017G063400</name>
</gene>
<evidence type="ECO:0000313" key="2">
    <source>
        <dbReference type="Proteomes" id="UP000006729"/>
    </source>
</evidence>
<sequence>MKDIDGPTRLAHCNYVHYPSYKFYVSQQMEADKIVKVDCLIWDDAWDLFKKKKVGDQPFLVYHDFPKLTRIIAT</sequence>